<organism evidence="1 2">
    <name type="scientific">Pleurodeles waltl</name>
    <name type="common">Iberian ribbed newt</name>
    <dbReference type="NCBI Taxonomy" id="8319"/>
    <lineage>
        <taxon>Eukaryota</taxon>
        <taxon>Metazoa</taxon>
        <taxon>Chordata</taxon>
        <taxon>Craniata</taxon>
        <taxon>Vertebrata</taxon>
        <taxon>Euteleostomi</taxon>
        <taxon>Amphibia</taxon>
        <taxon>Batrachia</taxon>
        <taxon>Caudata</taxon>
        <taxon>Salamandroidea</taxon>
        <taxon>Salamandridae</taxon>
        <taxon>Pleurodelinae</taxon>
        <taxon>Pleurodeles</taxon>
    </lineage>
</organism>
<accession>A0AAV7TW95</accession>
<dbReference type="EMBL" id="JANPWB010000006">
    <property type="protein sequence ID" value="KAJ1180740.1"/>
    <property type="molecule type" value="Genomic_DNA"/>
</dbReference>
<keyword evidence="2" id="KW-1185">Reference proteome</keyword>
<dbReference type="AlphaFoldDB" id="A0AAV7TW95"/>
<name>A0AAV7TW95_PLEWA</name>
<evidence type="ECO:0000313" key="2">
    <source>
        <dbReference type="Proteomes" id="UP001066276"/>
    </source>
</evidence>
<protein>
    <recommendedName>
        <fullName evidence="3">Secreted protein</fullName>
    </recommendedName>
</protein>
<sequence>MDYRRVGFCVTALCIRFWKVAFSQCDGGGGATASFIPLFGLTVLFLRSKFGGVVLVTRNVPGFTPPSLAVCRLPSAGRSLGMTAKLGMST</sequence>
<evidence type="ECO:0008006" key="3">
    <source>
        <dbReference type="Google" id="ProtNLM"/>
    </source>
</evidence>
<evidence type="ECO:0000313" key="1">
    <source>
        <dbReference type="EMBL" id="KAJ1180740.1"/>
    </source>
</evidence>
<proteinExistence type="predicted"/>
<reference evidence="1" key="1">
    <citation type="journal article" date="2022" name="bioRxiv">
        <title>Sequencing and chromosome-scale assembly of the giantPleurodeles waltlgenome.</title>
        <authorList>
            <person name="Brown T."/>
            <person name="Elewa A."/>
            <person name="Iarovenko S."/>
            <person name="Subramanian E."/>
            <person name="Araus A.J."/>
            <person name="Petzold A."/>
            <person name="Susuki M."/>
            <person name="Suzuki K.-i.T."/>
            <person name="Hayashi T."/>
            <person name="Toyoda A."/>
            <person name="Oliveira C."/>
            <person name="Osipova E."/>
            <person name="Leigh N.D."/>
            <person name="Simon A."/>
            <person name="Yun M.H."/>
        </authorList>
    </citation>
    <scope>NUCLEOTIDE SEQUENCE</scope>
    <source>
        <strain evidence="1">20211129_DDA</strain>
        <tissue evidence="1">Liver</tissue>
    </source>
</reference>
<comment type="caution">
    <text evidence="1">The sequence shown here is derived from an EMBL/GenBank/DDBJ whole genome shotgun (WGS) entry which is preliminary data.</text>
</comment>
<gene>
    <name evidence="1" type="ORF">NDU88_005957</name>
</gene>
<dbReference type="Proteomes" id="UP001066276">
    <property type="component" value="Chromosome 3_2"/>
</dbReference>